<dbReference type="STRING" id="1416806.CAL12_24100"/>
<proteinExistence type="inferred from homology"/>
<dbReference type="Pfam" id="PF08352">
    <property type="entry name" value="oligo_HPY"/>
    <property type="match status" value="1"/>
</dbReference>
<dbReference type="Pfam" id="PF00005">
    <property type="entry name" value="ABC_tran"/>
    <property type="match status" value="1"/>
</dbReference>
<keyword evidence="3" id="KW-0472">Membrane</keyword>
<evidence type="ECO:0000256" key="3">
    <source>
        <dbReference type="ARBA" id="ARBA00022475"/>
    </source>
</evidence>
<evidence type="ECO:0000256" key="6">
    <source>
        <dbReference type="SAM" id="MobiDB-lite"/>
    </source>
</evidence>
<name>A0A1W6YVT0_9BORD</name>
<keyword evidence="5" id="KW-0067">ATP-binding</keyword>
<dbReference type="OrthoDB" id="9802772at2"/>
<evidence type="ECO:0000313" key="9">
    <source>
        <dbReference type="Proteomes" id="UP000194151"/>
    </source>
</evidence>
<gene>
    <name evidence="8" type="ORF">CAL12_24100</name>
</gene>
<dbReference type="KEGG" id="bgv:CAL12_24100"/>
<evidence type="ECO:0000256" key="4">
    <source>
        <dbReference type="ARBA" id="ARBA00022741"/>
    </source>
</evidence>
<evidence type="ECO:0000256" key="1">
    <source>
        <dbReference type="ARBA" id="ARBA00005417"/>
    </source>
</evidence>
<evidence type="ECO:0000256" key="5">
    <source>
        <dbReference type="ARBA" id="ARBA00022840"/>
    </source>
</evidence>
<feature type="region of interest" description="Disordered" evidence="6">
    <location>
        <begin position="1"/>
        <end position="20"/>
    </location>
</feature>
<evidence type="ECO:0000259" key="7">
    <source>
        <dbReference type="PROSITE" id="PS50893"/>
    </source>
</evidence>
<dbReference type="GO" id="GO:0016887">
    <property type="term" value="F:ATP hydrolysis activity"/>
    <property type="evidence" value="ECO:0007669"/>
    <property type="project" value="InterPro"/>
</dbReference>
<keyword evidence="3" id="KW-1003">Cell membrane</keyword>
<feature type="region of interest" description="Disordered" evidence="6">
    <location>
        <begin position="295"/>
        <end position="315"/>
    </location>
</feature>
<keyword evidence="4" id="KW-0547">Nucleotide-binding</keyword>
<dbReference type="SUPFAM" id="SSF52540">
    <property type="entry name" value="P-loop containing nucleoside triphosphate hydrolases"/>
    <property type="match status" value="1"/>
</dbReference>
<dbReference type="InterPro" id="IPR017871">
    <property type="entry name" value="ABC_transporter-like_CS"/>
</dbReference>
<dbReference type="EMBL" id="CP021108">
    <property type="protein sequence ID" value="ARP84713.1"/>
    <property type="molecule type" value="Genomic_DNA"/>
</dbReference>
<dbReference type="InterPro" id="IPR003593">
    <property type="entry name" value="AAA+_ATPase"/>
</dbReference>
<dbReference type="PROSITE" id="PS00211">
    <property type="entry name" value="ABC_TRANSPORTER_1"/>
    <property type="match status" value="1"/>
</dbReference>
<dbReference type="InterPro" id="IPR003439">
    <property type="entry name" value="ABC_transporter-like_ATP-bd"/>
</dbReference>
<sequence>MTTSPADAPRAAGTPAGAPAAAVANPGAPLLQVRDLVKHYPGSSSWLGRKRPTVQAVDGVSFDLARGETLALVGESGCGKTTTGKSILRLIEPTSGSVKLDGEDIARLDIAHMRERRRDMQIIFQDPYASLNPRMKAGAIVAEPMRNFSGVPGHAAREREERVAWLFSKVGLRPEAMKKFPHEFSGGQRQRLGIARALALRPKLIVCDEPVSALDVSVQAQVINLLTDLQAEFGIAYLFVAHDLAVVRHISHRVAVMYLGQVVELADRDTLFAQPRHPYTEILLSAVPVPNPHVRSQRKLLRGDPPSPANPPSGCRFHTRCPLAQDICKRERPALTPRPVPDGAPGATQLVACHFR</sequence>
<dbReference type="InterPro" id="IPR013563">
    <property type="entry name" value="Oligopep_ABC_C"/>
</dbReference>
<protein>
    <submittedName>
        <fullName evidence="8">Peptide ABC transporter substrate-binding protein</fullName>
    </submittedName>
</protein>
<comment type="similarity">
    <text evidence="1">Belongs to the ABC transporter superfamily.</text>
</comment>
<dbReference type="GO" id="GO:0055085">
    <property type="term" value="P:transmembrane transport"/>
    <property type="evidence" value="ECO:0007669"/>
    <property type="project" value="UniProtKB-ARBA"/>
</dbReference>
<dbReference type="FunFam" id="3.40.50.300:FF:000016">
    <property type="entry name" value="Oligopeptide ABC transporter ATP-binding component"/>
    <property type="match status" value="1"/>
</dbReference>
<dbReference type="Proteomes" id="UP000194151">
    <property type="component" value="Chromosome"/>
</dbReference>
<dbReference type="AlphaFoldDB" id="A0A1W6YVT0"/>
<evidence type="ECO:0000256" key="2">
    <source>
        <dbReference type="ARBA" id="ARBA00022448"/>
    </source>
</evidence>
<keyword evidence="9" id="KW-1185">Reference proteome</keyword>
<dbReference type="PROSITE" id="PS50893">
    <property type="entry name" value="ABC_TRANSPORTER_2"/>
    <property type="match status" value="1"/>
</dbReference>
<dbReference type="SMART" id="SM00382">
    <property type="entry name" value="AAA"/>
    <property type="match status" value="1"/>
</dbReference>
<dbReference type="InterPro" id="IPR050319">
    <property type="entry name" value="ABC_transp_ATP-bind"/>
</dbReference>
<keyword evidence="2" id="KW-0813">Transport</keyword>
<dbReference type="PANTHER" id="PTHR43776">
    <property type="entry name" value="TRANSPORT ATP-BINDING PROTEIN"/>
    <property type="match status" value="1"/>
</dbReference>
<dbReference type="GO" id="GO:0015833">
    <property type="term" value="P:peptide transport"/>
    <property type="evidence" value="ECO:0007669"/>
    <property type="project" value="InterPro"/>
</dbReference>
<dbReference type="CDD" id="cd03257">
    <property type="entry name" value="ABC_NikE_OppD_transporters"/>
    <property type="match status" value="1"/>
</dbReference>
<dbReference type="InterPro" id="IPR027417">
    <property type="entry name" value="P-loop_NTPase"/>
</dbReference>
<dbReference type="NCBIfam" id="TIGR01727">
    <property type="entry name" value="oligo_HPY"/>
    <property type="match status" value="1"/>
</dbReference>
<dbReference type="PANTHER" id="PTHR43776:SF7">
    <property type="entry name" value="D,D-DIPEPTIDE TRANSPORT ATP-BINDING PROTEIN DDPF-RELATED"/>
    <property type="match status" value="1"/>
</dbReference>
<organism evidence="8 9">
    <name type="scientific">Bordetella genomosp. 8</name>
    <dbReference type="NCBI Taxonomy" id="1416806"/>
    <lineage>
        <taxon>Bacteria</taxon>
        <taxon>Pseudomonadati</taxon>
        <taxon>Pseudomonadota</taxon>
        <taxon>Betaproteobacteria</taxon>
        <taxon>Burkholderiales</taxon>
        <taxon>Alcaligenaceae</taxon>
        <taxon>Bordetella</taxon>
    </lineage>
</organism>
<feature type="domain" description="ABC transporter" evidence="7">
    <location>
        <begin position="31"/>
        <end position="284"/>
    </location>
</feature>
<reference evidence="8 9" key="1">
    <citation type="submission" date="2017-05" db="EMBL/GenBank/DDBJ databases">
        <title>Complete and WGS of Bordetella genogroups.</title>
        <authorList>
            <person name="Spilker T."/>
            <person name="LiPuma J."/>
        </authorList>
    </citation>
    <scope>NUCLEOTIDE SEQUENCE [LARGE SCALE GENOMIC DNA]</scope>
    <source>
        <strain evidence="8 9">AU19157</strain>
    </source>
</reference>
<accession>A0A1W6YVT0</accession>
<dbReference type="Gene3D" id="3.40.50.300">
    <property type="entry name" value="P-loop containing nucleotide triphosphate hydrolases"/>
    <property type="match status" value="1"/>
</dbReference>
<dbReference type="GO" id="GO:0005524">
    <property type="term" value="F:ATP binding"/>
    <property type="evidence" value="ECO:0007669"/>
    <property type="project" value="UniProtKB-KW"/>
</dbReference>
<evidence type="ECO:0000313" key="8">
    <source>
        <dbReference type="EMBL" id="ARP84713.1"/>
    </source>
</evidence>